<accession>U6G4F3</accession>
<gene>
    <name evidence="2" type="ORF">EPH_0018790</name>
</gene>
<dbReference type="GO" id="GO:0000159">
    <property type="term" value="C:protein phosphatase type 2A complex"/>
    <property type="evidence" value="ECO:0007669"/>
    <property type="project" value="TreeGrafter"/>
</dbReference>
<dbReference type="GO" id="GO:0019888">
    <property type="term" value="F:protein phosphatase regulator activity"/>
    <property type="evidence" value="ECO:0007669"/>
    <property type="project" value="TreeGrafter"/>
</dbReference>
<organism evidence="2 3">
    <name type="scientific">Eimeria praecox</name>
    <dbReference type="NCBI Taxonomy" id="51316"/>
    <lineage>
        <taxon>Eukaryota</taxon>
        <taxon>Sar</taxon>
        <taxon>Alveolata</taxon>
        <taxon>Apicomplexa</taxon>
        <taxon>Conoidasida</taxon>
        <taxon>Coccidia</taxon>
        <taxon>Eucoccidiorida</taxon>
        <taxon>Eimeriorina</taxon>
        <taxon>Eimeriidae</taxon>
        <taxon>Eimeria</taxon>
    </lineage>
</organism>
<name>U6G4F3_9EIME</name>
<evidence type="ECO:0000313" key="3">
    <source>
        <dbReference type="Proteomes" id="UP000018201"/>
    </source>
</evidence>
<dbReference type="SUPFAM" id="SSF48371">
    <property type="entry name" value="ARM repeat"/>
    <property type="match status" value="1"/>
</dbReference>
<reference evidence="2" key="1">
    <citation type="submission" date="2013-10" db="EMBL/GenBank/DDBJ databases">
        <title>Genomic analysis of the causative agents of coccidiosis in chickens.</title>
        <authorList>
            <person name="Reid A.J."/>
            <person name="Blake D."/>
            <person name="Billington K."/>
            <person name="Browne H."/>
            <person name="Dunn M."/>
            <person name="Hung S."/>
            <person name="Kawahara F."/>
            <person name="Miranda-Saavedra D."/>
            <person name="Mourier T."/>
            <person name="Nagra H."/>
            <person name="Otto T.D."/>
            <person name="Rawlings N."/>
            <person name="Sanchez A."/>
            <person name="Sanders M."/>
            <person name="Subramaniam C."/>
            <person name="Tay Y."/>
            <person name="Dear P."/>
            <person name="Doerig C."/>
            <person name="Gruber A."/>
            <person name="Parkinson J."/>
            <person name="Shirley M."/>
            <person name="Wan K.L."/>
            <person name="Berriman M."/>
            <person name="Tomley F."/>
            <person name="Pain A."/>
        </authorList>
    </citation>
    <scope>NUCLEOTIDE SEQUENCE [LARGE SCALE GENOMIC DNA]</scope>
    <source>
        <strain evidence="2">Houghton</strain>
    </source>
</reference>
<evidence type="ECO:0000256" key="1">
    <source>
        <dbReference type="ARBA" id="ARBA00022737"/>
    </source>
</evidence>
<dbReference type="InterPro" id="IPR051023">
    <property type="entry name" value="PP2A_Regulatory_Subunit_A"/>
</dbReference>
<dbReference type="InterPro" id="IPR011989">
    <property type="entry name" value="ARM-like"/>
</dbReference>
<evidence type="ECO:0000313" key="2">
    <source>
        <dbReference type="EMBL" id="CDI75045.1"/>
    </source>
</evidence>
<dbReference type="EMBL" id="HG690674">
    <property type="protein sequence ID" value="CDI75045.1"/>
    <property type="molecule type" value="Genomic_DNA"/>
</dbReference>
<dbReference type="PANTHER" id="PTHR10648:SF4">
    <property type="entry name" value="PROTEIN PHOSPHATASE 2 (FORMERLY 2A), REGULATORY SUBUNIT A, BETA ISOFORM-RELATED"/>
    <property type="match status" value="1"/>
</dbReference>
<dbReference type="GO" id="GO:0005634">
    <property type="term" value="C:nucleus"/>
    <property type="evidence" value="ECO:0007669"/>
    <property type="project" value="TreeGrafter"/>
</dbReference>
<dbReference type="Gene3D" id="1.25.10.10">
    <property type="entry name" value="Leucine-rich Repeat Variant"/>
    <property type="match status" value="1"/>
</dbReference>
<dbReference type="Proteomes" id="UP000018201">
    <property type="component" value="Unassembled WGS sequence"/>
</dbReference>
<proteinExistence type="predicted"/>
<dbReference type="InterPro" id="IPR016024">
    <property type="entry name" value="ARM-type_fold"/>
</dbReference>
<dbReference type="AlphaFoldDB" id="U6G4F3"/>
<dbReference type="VEuPathDB" id="ToxoDB:EPH_0018790"/>
<dbReference type="PANTHER" id="PTHR10648">
    <property type="entry name" value="SERINE/THREONINE-PROTEIN PHOSPHATASE PP2A 65 KDA REGULATORY SUBUNIT"/>
    <property type="match status" value="1"/>
</dbReference>
<reference evidence="2" key="2">
    <citation type="submission" date="2013-10" db="EMBL/GenBank/DDBJ databases">
        <authorList>
            <person name="Aslett M."/>
        </authorList>
    </citation>
    <scope>NUCLEOTIDE SEQUENCE [LARGE SCALE GENOMIC DNA]</scope>
    <source>
        <strain evidence="2">Houghton</strain>
    </source>
</reference>
<evidence type="ECO:0008006" key="4">
    <source>
        <dbReference type="Google" id="ProtNLM"/>
    </source>
</evidence>
<dbReference type="OrthoDB" id="340346at2759"/>
<sequence>MATAAHCSPARAAVAKDCGMASESMDWHGVYKDLLFRRGAINPPCTHLRPDDDAEAAFPDALASDLGLREGEKGTTNGVEADHKPEDPASLVQDFLSDSPRVRKRGCRNISCIFRALGRSVDEFLFFLQDFEEGEDNEDVLAILCNELKKFFDGSDSIRNGREECPYIWEGGLSIISSLLLRVMLHRDKELRTAALQAFTALVSTCNHAELLGNKVTFQVLELCEDKQSTCREAAAALIPCLLHCTHRCSTDLAKQRTQETPDDARVLETLLELKQKLFASYITLCGDKSCSVQLAAGQQLPLFVDYVAAEVEVLQQGSPPQQAAEGAAQRGAAGAEGAVGELMIAVYTATQKFTLSLHESCRMQGVAAIAAMARRNAGAFRAVGNSFFPLLCSDSSWRVRATVCLALEDLILLSCNSSPPSAAKNTETEKGDEKMANMTASLFKFLTDRSSLGNAAFIGDSWMLELHQIAEDSRENQGCRLPGACLDAVMGLLPLTTGPQRRAFLELATDLVQRGNWKLKISFLGSLGSLSSKDIAFVSPMVSSNEFGTDEDGEDCWRIQAALAQQIPLFLRTVRGPSGRRRVLLFGL</sequence>
<keyword evidence="3" id="KW-1185">Reference proteome</keyword>
<dbReference type="GO" id="GO:0005829">
    <property type="term" value="C:cytosol"/>
    <property type="evidence" value="ECO:0007669"/>
    <property type="project" value="TreeGrafter"/>
</dbReference>
<keyword evidence="1" id="KW-0677">Repeat</keyword>
<protein>
    <recommendedName>
        <fullName evidence="4">HEAT repeat-containing protein</fullName>
    </recommendedName>
</protein>